<dbReference type="KEGG" id="str:Sterm_0113"/>
<dbReference type="RefSeq" id="WP_012859598.1">
    <property type="nucleotide sequence ID" value="NC_013517.1"/>
</dbReference>
<dbReference type="Gene3D" id="3.20.19.10">
    <property type="entry name" value="Aconitase, domain 4"/>
    <property type="match status" value="1"/>
</dbReference>
<evidence type="ECO:0000256" key="2">
    <source>
        <dbReference type="ARBA" id="ARBA00023239"/>
    </source>
</evidence>
<dbReference type="NCBIfam" id="TIGR02087">
    <property type="entry name" value="LEUD_arch"/>
    <property type="match status" value="1"/>
</dbReference>
<keyword evidence="5" id="KW-1185">Reference proteome</keyword>
<comment type="similarity">
    <text evidence="1">Belongs to the LeuD family. LeuD type 2 subfamily.</text>
</comment>
<dbReference type="SUPFAM" id="SSF52016">
    <property type="entry name" value="LeuD/IlvD-like"/>
    <property type="match status" value="1"/>
</dbReference>
<protein>
    <submittedName>
        <fullName evidence="4">3-isopropylmalate dehydratase, small subunit</fullName>
    </submittedName>
</protein>
<dbReference type="InterPro" id="IPR015928">
    <property type="entry name" value="Aconitase/3IPM_dehydase_swvl"/>
</dbReference>
<accession>D1AJU1</accession>
<keyword evidence="2" id="KW-0456">Lyase</keyword>
<dbReference type="STRING" id="526218.Sterm_0113"/>
<dbReference type="InterPro" id="IPR000573">
    <property type="entry name" value="AconitaseA/IPMdHydase_ssu_swvl"/>
</dbReference>
<dbReference type="Pfam" id="PF00694">
    <property type="entry name" value="Aconitase_C"/>
    <property type="match status" value="1"/>
</dbReference>
<reference evidence="4 5" key="2">
    <citation type="journal article" date="2010" name="Stand. Genomic Sci.">
        <title>Complete genome sequence of Sebaldella termitidis type strain (NCTC 11300).</title>
        <authorList>
            <person name="Harmon-Smith M."/>
            <person name="Celia L."/>
            <person name="Chertkov O."/>
            <person name="Lapidus A."/>
            <person name="Copeland A."/>
            <person name="Glavina Del Rio T."/>
            <person name="Nolan M."/>
            <person name="Lucas S."/>
            <person name="Tice H."/>
            <person name="Cheng J.F."/>
            <person name="Han C."/>
            <person name="Detter J.C."/>
            <person name="Bruce D."/>
            <person name="Goodwin L."/>
            <person name="Pitluck S."/>
            <person name="Pati A."/>
            <person name="Liolios K."/>
            <person name="Ivanova N."/>
            <person name="Mavromatis K."/>
            <person name="Mikhailova N."/>
            <person name="Chen A."/>
            <person name="Palaniappan K."/>
            <person name="Land M."/>
            <person name="Hauser L."/>
            <person name="Chang Y.J."/>
            <person name="Jeffries C.D."/>
            <person name="Brettin T."/>
            <person name="Goker M."/>
            <person name="Beck B."/>
            <person name="Bristow J."/>
            <person name="Eisen J.A."/>
            <person name="Markowitz V."/>
            <person name="Hugenholtz P."/>
            <person name="Kyrpides N.C."/>
            <person name="Klenk H.P."/>
            <person name="Chen F."/>
        </authorList>
    </citation>
    <scope>NUCLEOTIDE SEQUENCE [LARGE SCALE GENOMIC DNA]</scope>
    <source>
        <strain evidence="5">ATCC 33386 / NCTC 11300</strain>
    </source>
</reference>
<sequence>MEKVIKGKVYVLGDNIDTDQIIPAMHLVYKIDDPEEVKLYGKYAMSGLPADIAGDKPFIKDGEYTSEYVVMVAGKNFGCGSSREHAPLALEKAGIKAVVAEDYARIFYRNSVDGGFLVPFETPASIKESFATDDEVEIDVEKGTITNITKGQTFELRSLGDVKDIIEAGGLFNYAKNNKNI</sequence>
<dbReference type="HOGENOM" id="CLU_081378_1_1_0"/>
<dbReference type="EMBL" id="CP001739">
    <property type="protein sequence ID" value="ACZ06998.1"/>
    <property type="molecule type" value="Genomic_DNA"/>
</dbReference>
<organism evidence="4 5">
    <name type="scientific">Sebaldella termitidis (strain ATCC 33386 / NCTC 11300)</name>
    <dbReference type="NCBI Taxonomy" id="526218"/>
    <lineage>
        <taxon>Bacteria</taxon>
        <taxon>Fusobacteriati</taxon>
        <taxon>Fusobacteriota</taxon>
        <taxon>Fusobacteriia</taxon>
        <taxon>Fusobacteriales</taxon>
        <taxon>Leptotrichiaceae</taxon>
        <taxon>Sebaldella</taxon>
    </lineage>
</organism>
<evidence type="ECO:0000313" key="4">
    <source>
        <dbReference type="EMBL" id="ACZ06998.1"/>
    </source>
</evidence>
<dbReference type="GO" id="GO:0016836">
    <property type="term" value="F:hydro-lyase activity"/>
    <property type="evidence" value="ECO:0007669"/>
    <property type="project" value="InterPro"/>
</dbReference>
<gene>
    <name evidence="4" type="ordered locus">Sterm_0113</name>
</gene>
<dbReference type="InterPro" id="IPR033940">
    <property type="entry name" value="IPMI_Swivel"/>
</dbReference>
<evidence type="ECO:0000259" key="3">
    <source>
        <dbReference type="Pfam" id="PF00694"/>
    </source>
</evidence>
<name>D1AJU1_SEBTE</name>
<evidence type="ECO:0000256" key="1">
    <source>
        <dbReference type="ARBA" id="ARBA00009869"/>
    </source>
</evidence>
<dbReference type="PANTHER" id="PTHR43345">
    <property type="entry name" value="3-ISOPROPYLMALATE DEHYDRATASE SMALL SUBUNIT 2-RELATED-RELATED"/>
    <property type="match status" value="1"/>
</dbReference>
<dbReference type="PANTHER" id="PTHR43345:SF2">
    <property type="entry name" value="3-ISOPROPYLMALATE DEHYDRATASE SMALL SUBUNIT 1"/>
    <property type="match status" value="1"/>
</dbReference>
<proteinExistence type="inferred from homology"/>
<dbReference type="InterPro" id="IPR011827">
    <property type="entry name" value="LeuD_type2/HacB/DmdB"/>
</dbReference>
<dbReference type="AlphaFoldDB" id="D1AJU1"/>
<evidence type="ECO:0000313" key="5">
    <source>
        <dbReference type="Proteomes" id="UP000000845"/>
    </source>
</evidence>
<dbReference type="InterPro" id="IPR050075">
    <property type="entry name" value="LeuD"/>
</dbReference>
<feature type="domain" description="Aconitase A/isopropylmalate dehydratase small subunit swivel" evidence="3">
    <location>
        <begin position="67"/>
        <end position="117"/>
    </location>
</feature>
<reference evidence="5" key="1">
    <citation type="submission" date="2009-09" db="EMBL/GenBank/DDBJ databases">
        <title>The complete chromosome of Sebaldella termitidis ATCC 33386.</title>
        <authorList>
            <consortium name="US DOE Joint Genome Institute (JGI-PGF)"/>
            <person name="Lucas S."/>
            <person name="Copeland A."/>
            <person name="Lapidus A."/>
            <person name="Glavina del Rio T."/>
            <person name="Dalin E."/>
            <person name="Tice H."/>
            <person name="Bruce D."/>
            <person name="Goodwin L."/>
            <person name="Pitluck S."/>
            <person name="Kyrpides N."/>
            <person name="Mavromatis K."/>
            <person name="Ivanova N."/>
            <person name="Mikhailova N."/>
            <person name="Sims D."/>
            <person name="Meincke L."/>
            <person name="Brettin T."/>
            <person name="Detter J.C."/>
            <person name="Han C."/>
            <person name="Larimer F."/>
            <person name="Land M."/>
            <person name="Hauser L."/>
            <person name="Markowitz V."/>
            <person name="Cheng J.F."/>
            <person name="Hugenholtz P."/>
            <person name="Woyke T."/>
            <person name="Wu D."/>
            <person name="Eisen J.A."/>
        </authorList>
    </citation>
    <scope>NUCLEOTIDE SEQUENCE [LARGE SCALE GENOMIC DNA]</scope>
    <source>
        <strain evidence="5">ATCC 33386 / NCTC 11300</strain>
    </source>
</reference>
<dbReference type="Proteomes" id="UP000000845">
    <property type="component" value="Chromosome"/>
</dbReference>
<dbReference type="CDD" id="cd01577">
    <property type="entry name" value="IPMI_Swivel"/>
    <property type="match status" value="1"/>
</dbReference>
<dbReference type="eggNOG" id="COG0066">
    <property type="taxonomic scope" value="Bacteria"/>
</dbReference>